<evidence type="ECO:0000313" key="4">
    <source>
        <dbReference type="Proteomes" id="UP000197019"/>
    </source>
</evidence>
<dbReference type="OrthoDB" id="13610at2"/>
<dbReference type="InterPro" id="IPR037401">
    <property type="entry name" value="SnoaL-like"/>
</dbReference>
<dbReference type="RefSeq" id="WP_088617967.1">
    <property type="nucleotide sequence ID" value="NZ_CP022129.1"/>
</dbReference>
<gene>
    <name evidence="3" type="ORF">AADEFJLK_03020</name>
    <name evidence="2" type="ORF">CEK71_02835</name>
</gene>
<evidence type="ECO:0000313" key="5">
    <source>
        <dbReference type="Proteomes" id="UP000237423"/>
    </source>
</evidence>
<sequence>MLTQSHANTLAQAWLNAWNRHDLPDILSHYAEDISFTSPFIVALQNSSDGTVHGKTALAGYFAQGLAKYPELAFQLLHVVTGVNSLTLIYTSVNNLLAAEVMELNREGLIQRVQAHYCQP</sequence>
<feature type="domain" description="SnoaL-like" evidence="1">
    <location>
        <begin position="12"/>
        <end position="89"/>
    </location>
</feature>
<dbReference type="SUPFAM" id="SSF54427">
    <property type="entry name" value="NTF2-like"/>
    <property type="match status" value="1"/>
</dbReference>
<accession>A0A1Z4BUU9</accession>
<name>A0A1Z4BUU9_9GAMM</name>
<dbReference type="KEGG" id="mpsy:CEK71_02835"/>
<dbReference type="Proteomes" id="UP000237423">
    <property type="component" value="Unassembled WGS sequence"/>
</dbReference>
<dbReference type="Proteomes" id="UP000197019">
    <property type="component" value="Chromosome"/>
</dbReference>
<dbReference type="AlphaFoldDB" id="A0A1Z4BUU9"/>
<dbReference type="EMBL" id="CP022129">
    <property type="protein sequence ID" value="ASF45084.1"/>
    <property type="molecule type" value="Genomic_DNA"/>
</dbReference>
<evidence type="ECO:0000313" key="3">
    <source>
        <dbReference type="EMBL" id="POZ51062.1"/>
    </source>
</evidence>
<evidence type="ECO:0000259" key="1">
    <source>
        <dbReference type="Pfam" id="PF12680"/>
    </source>
</evidence>
<evidence type="ECO:0000313" key="2">
    <source>
        <dbReference type="EMBL" id="ASF45084.1"/>
    </source>
</evidence>
<dbReference type="EMBL" id="PGFZ01000007">
    <property type="protein sequence ID" value="POZ51062.1"/>
    <property type="molecule type" value="Genomic_DNA"/>
</dbReference>
<dbReference type="Pfam" id="PF12680">
    <property type="entry name" value="SnoaL_2"/>
    <property type="match status" value="1"/>
</dbReference>
<reference evidence="2 4" key="1">
    <citation type="submission" date="2017-06" db="EMBL/GenBank/DDBJ databases">
        <title>Genome Sequencing of the methanotroph Methylovulum psychrotolerants str. HV10-M2 isolated from a high-altitude environment.</title>
        <authorList>
            <person name="Mateos-Rivera A."/>
        </authorList>
    </citation>
    <scope>NUCLEOTIDE SEQUENCE [LARGE SCALE GENOMIC DNA]</scope>
    <source>
        <strain evidence="2 4">HV10_M2</strain>
    </source>
</reference>
<dbReference type="Gene3D" id="3.10.450.50">
    <property type="match status" value="1"/>
</dbReference>
<proteinExistence type="predicted"/>
<organism evidence="2 4">
    <name type="scientific">Methylovulum psychrotolerans</name>
    <dbReference type="NCBI Taxonomy" id="1704499"/>
    <lineage>
        <taxon>Bacteria</taxon>
        <taxon>Pseudomonadati</taxon>
        <taxon>Pseudomonadota</taxon>
        <taxon>Gammaproteobacteria</taxon>
        <taxon>Methylococcales</taxon>
        <taxon>Methylococcaceae</taxon>
        <taxon>Methylovulum</taxon>
    </lineage>
</organism>
<dbReference type="InterPro" id="IPR032710">
    <property type="entry name" value="NTF2-like_dom_sf"/>
</dbReference>
<protein>
    <submittedName>
        <fullName evidence="2">DUF4440 domain-containing protein</fullName>
    </submittedName>
    <submittedName>
        <fullName evidence="3">Nuclear transport factor 2 family protein</fullName>
    </submittedName>
</protein>
<reference evidence="3 5" key="2">
    <citation type="submission" date="2017-11" db="EMBL/GenBank/DDBJ databases">
        <title>Draft Genome Sequence of Methylobacter psychrotolerans Sph1T, an Obligate Methanotroph from Low-Temperature Environments.</title>
        <authorList>
            <person name="Oshkin I.Y."/>
            <person name="Miroshnikov K."/>
            <person name="Belova S.E."/>
            <person name="Korzhenkov A."/>
            <person name="Toshchakov S.V."/>
            <person name="Dedysh S.N."/>
        </authorList>
    </citation>
    <scope>NUCLEOTIDE SEQUENCE [LARGE SCALE GENOMIC DNA]</scope>
    <source>
        <strain evidence="3 5">Sph1</strain>
    </source>
</reference>
<keyword evidence="4" id="KW-1185">Reference proteome</keyword>